<evidence type="ECO:0000313" key="1">
    <source>
        <dbReference type="EMBL" id="MBA4636626.1"/>
    </source>
</evidence>
<name>A0A7C9D988_OPUST</name>
<organism evidence="1">
    <name type="scientific">Opuntia streptacantha</name>
    <name type="common">Prickly pear cactus</name>
    <name type="synonym">Opuntia cardona</name>
    <dbReference type="NCBI Taxonomy" id="393608"/>
    <lineage>
        <taxon>Eukaryota</taxon>
        <taxon>Viridiplantae</taxon>
        <taxon>Streptophyta</taxon>
        <taxon>Embryophyta</taxon>
        <taxon>Tracheophyta</taxon>
        <taxon>Spermatophyta</taxon>
        <taxon>Magnoliopsida</taxon>
        <taxon>eudicotyledons</taxon>
        <taxon>Gunneridae</taxon>
        <taxon>Pentapetalae</taxon>
        <taxon>Caryophyllales</taxon>
        <taxon>Cactineae</taxon>
        <taxon>Cactaceae</taxon>
        <taxon>Opuntioideae</taxon>
        <taxon>Opuntia</taxon>
    </lineage>
</organism>
<sequence length="147" mass="16446">MTSRRLVLPRRLHRYLMKKFSDGEGTAKKFGVYTRATRQLSAVSPAARTLVTCRSLSKRISPLSLLLEGRDCCGCQDWRRPARGRGHRLVAAAGCNGAGKWAGNNWQEQRWTSSSNSRGRAVWRLLLGVGDESSAAGVAHGWQRRWH</sequence>
<protein>
    <submittedName>
        <fullName evidence="1">Uncharacterized protein</fullName>
    </submittedName>
</protein>
<accession>A0A7C9D988</accession>
<proteinExistence type="predicted"/>
<dbReference type="AlphaFoldDB" id="A0A7C9D988"/>
<dbReference type="EMBL" id="GISG01101258">
    <property type="protein sequence ID" value="MBA4636626.1"/>
    <property type="molecule type" value="Transcribed_RNA"/>
</dbReference>
<reference evidence="1" key="1">
    <citation type="journal article" date="2013" name="J. Plant Res.">
        <title>Effect of fungi and light on seed germination of three Opuntia species from semiarid lands of central Mexico.</title>
        <authorList>
            <person name="Delgado-Sanchez P."/>
            <person name="Jimenez-Bremont J.F."/>
            <person name="Guerrero-Gonzalez Mde L."/>
            <person name="Flores J."/>
        </authorList>
    </citation>
    <scope>NUCLEOTIDE SEQUENCE</scope>
    <source>
        <tissue evidence="1">Cladode</tissue>
    </source>
</reference>
<reference evidence="1" key="2">
    <citation type="submission" date="2020-07" db="EMBL/GenBank/DDBJ databases">
        <authorList>
            <person name="Vera ALvarez R."/>
            <person name="Arias-Moreno D.M."/>
            <person name="Jimenez-Jacinto V."/>
            <person name="Jimenez-Bremont J.F."/>
            <person name="Swaminathan K."/>
            <person name="Moose S.P."/>
            <person name="Guerrero-Gonzalez M.L."/>
            <person name="Marino-Ramirez L."/>
            <person name="Landsman D."/>
            <person name="Rodriguez-Kessler M."/>
            <person name="Delgado-Sanchez P."/>
        </authorList>
    </citation>
    <scope>NUCLEOTIDE SEQUENCE</scope>
    <source>
        <tissue evidence="1">Cladode</tissue>
    </source>
</reference>